<gene>
    <name evidence="9" type="ORF">GF339_06230</name>
</gene>
<evidence type="ECO:0000256" key="1">
    <source>
        <dbReference type="ARBA" id="ARBA00004429"/>
    </source>
</evidence>
<dbReference type="EMBL" id="WJJP01000195">
    <property type="protein sequence ID" value="MBD3324162.1"/>
    <property type="molecule type" value="Genomic_DNA"/>
</dbReference>
<keyword evidence="4 7" id="KW-0812">Transmembrane</keyword>
<protein>
    <submittedName>
        <fullName evidence="9">TRAP transporter large permease subunit</fullName>
    </submittedName>
</protein>
<evidence type="ECO:0000256" key="6">
    <source>
        <dbReference type="ARBA" id="ARBA00023136"/>
    </source>
</evidence>
<evidence type="ECO:0000256" key="5">
    <source>
        <dbReference type="ARBA" id="ARBA00022989"/>
    </source>
</evidence>
<feature type="transmembrane region" description="Helical" evidence="7">
    <location>
        <begin position="78"/>
        <end position="96"/>
    </location>
</feature>
<feature type="domain" description="TRAP C4-dicarboxylate transport system permease DctM subunit" evidence="8">
    <location>
        <begin position="7"/>
        <end position="415"/>
    </location>
</feature>
<feature type="transmembrane region" description="Helical" evidence="7">
    <location>
        <begin position="47"/>
        <end position="66"/>
    </location>
</feature>
<dbReference type="Pfam" id="PF06808">
    <property type="entry name" value="DctM"/>
    <property type="match status" value="1"/>
</dbReference>
<keyword evidence="5 7" id="KW-1133">Transmembrane helix</keyword>
<sequence length="428" mass="45258">MLVLLVFGLMAIFICMNIPVAFALGLTSLGFLVFATNVPLIVVVQRLYMGVDSFTLLAVPLFILAGVMMNSTGLSKTIVDFSMALVGYLRGGLAAVNIVTSMFFAGVSGTSMADTAAVGGVLIPSMIKKGYKPDFTGAVTASSSTIGIIIPPSVPMVLYGVFVGLSVSSLFIAGIVPGVLIGLGLVAMAVYISRKEGYASEASFSIHRVWTTFRAAIPALLLPVIILGGIMGGVFTPTEAAAVAVVYVVIIGVFVSKELTPRKIYNALKQAALLTGQVMIIIAVASLLGWVFAYAKIPKLLVDPILNLTTSVPVFLWLVSFVFIVSGTFLHGTAMLVVLVPLFLPVVEQMGIHPLHFAMVVMMCWGIGQQTPPVGSALYITCSLAKIDMWELTKANLPFIAILFVVLAGVIHLPSLFVFLVPKLVGLI</sequence>
<evidence type="ECO:0000256" key="2">
    <source>
        <dbReference type="ARBA" id="ARBA00022475"/>
    </source>
</evidence>
<feature type="transmembrane region" description="Helical" evidence="7">
    <location>
        <begin position="213"/>
        <end position="235"/>
    </location>
</feature>
<feature type="transmembrane region" description="Helical" evidence="7">
    <location>
        <begin position="271"/>
        <end position="295"/>
    </location>
</feature>
<dbReference type="Proteomes" id="UP000649604">
    <property type="component" value="Unassembled WGS sequence"/>
</dbReference>
<dbReference type="PIRSF" id="PIRSF006066">
    <property type="entry name" value="HI0050"/>
    <property type="match status" value="1"/>
</dbReference>
<comment type="subcellular location">
    <subcellularLocation>
        <location evidence="1">Cell inner membrane</location>
        <topology evidence="1">Multi-pass membrane protein</topology>
    </subcellularLocation>
</comment>
<comment type="caution">
    <text evidence="9">The sequence shown here is derived from an EMBL/GenBank/DDBJ whole genome shotgun (WGS) entry which is preliminary data.</text>
</comment>
<feature type="transmembrane region" description="Helical" evidence="7">
    <location>
        <begin position="135"/>
        <end position="158"/>
    </location>
</feature>
<keyword evidence="3" id="KW-0997">Cell inner membrane</keyword>
<keyword evidence="6 7" id="KW-0472">Membrane</keyword>
<feature type="transmembrane region" description="Helical" evidence="7">
    <location>
        <begin position="241"/>
        <end position="259"/>
    </location>
</feature>
<name>A0A9D5Q5F0_9BACT</name>
<dbReference type="PANTHER" id="PTHR33362">
    <property type="entry name" value="SIALIC ACID TRAP TRANSPORTER PERMEASE PROTEIN SIAT-RELATED"/>
    <property type="match status" value="1"/>
</dbReference>
<dbReference type="AlphaFoldDB" id="A0A9D5Q5F0"/>
<evidence type="ECO:0000256" key="3">
    <source>
        <dbReference type="ARBA" id="ARBA00022519"/>
    </source>
</evidence>
<dbReference type="InterPro" id="IPR004681">
    <property type="entry name" value="TRAP_DctM"/>
</dbReference>
<feature type="transmembrane region" description="Helical" evidence="7">
    <location>
        <begin position="170"/>
        <end position="192"/>
    </location>
</feature>
<dbReference type="GO" id="GO:0005886">
    <property type="term" value="C:plasma membrane"/>
    <property type="evidence" value="ECO:0007669"/>
    <property type="project" value="UniProtKB-SubCell"/>
</dbReference>
<dbReference type="InterPro" id="IPR010656">
    <property type="entry name" value="DctM"/>
</dbReference>
<reference evidence="9" key="1">
    <citation type="submission" date="2019-11" db="EMBL/GenBank/DDBJ databases">
        <title>Microbial mats filling the niche in hypersaline microbial mats.</title>
        <authorList>
            <person name="Wong H.L."/>
            <person name="Macleod F.I."/>
            <person name="White R.A. III"/>
            <person name="Burns B.P."/>
        </authorList>
    </citation>
    <scope>NUCLEOTIDE SEQUENCE</scope>
    <source>
        <strain evidence="9">Rbin_158</strain>
    </source>
</reference>
<dbReference type="GO" id="GO:0022857">
    <property type="term" value="F:transmembrane transporter activity"/>
    <property type="evidence" value="ECO:0007669"/>
    <property type="project" value="TreeGrafter"/>
</dbReference>
<evidence type="ECO:0000313" key="10">
    <source>
        <dbReference type="Proteomes" id="UP000649604"/>
    </source>
</evidence>
<organism evidence="9 10">
    <name type="scientific">candidate division KSB3 bacterium</name>
    <dbReference type="NCBI Taxonomy" id="2044937"/>
    <lineage>
        <taxon>Bacteria</taxon>
        <taxon>candidate division KSB3</taxon>
    </lineage>
</organism>
<accession>A0A9D5Q5F0</accession>
<evidence type="ECO:0000256" key="7">
    <source>
        <dbReference type="SAM" id="Phobius"/>
    </source>
</evidence>
<evidence type="ECO:0000256" key="4">
    <source>
        <dbReference type="ARBA" id="ARBA00022692"/>
    </source>
</evidence>
<evidence type="ECO:0000259" key="8">
    <source>
        <dbReference type="Pfam" id="PF06808"/>
    </source>
</evidence>
<evidence type="ECO:0000313" key="9">
    <source>
        <dbReference type="EMBL" id="MBD3324162.1"/>
    </source>
</evidence>
<dbReference type="NCBIfam" id="TIGR00786">
    <property type="entry name" value="dctM"/>
    <property type="match status" value="1"/>
</dbReference>
<feature type="transmembrane region" description="Helical" evidence="7">
    <location>
        <begin position="315"/>
        <end position="344"/>
    </location>
</feature>
<keyword evidence="2" id="KW-1003">Cell membrane</keyword>
<feature type="transmembrane region" description="Helical" evidence="7">
    <location>
        <begin position="399"/>
        <end position="421"/>
    </location>
</feature>
<proteinExistence type="predicted"/>